<reference evidence="1 2" key="1">
    <citation type="submission" date="2024-06" db="EMBL/GenBank/DDBJ databases">
        <title>Genomic Encyclopedia of Type Strains, Phase IV (KMG-IV): sequencing the most valuable type-strain genomes for metagenomic binning, comparative biology and taxonomic classification.</title>
        <authorList>
            <person name="Goeker M."/>
        </authorList>
    </citation>
    <scope>NUCLEOTIDE SEQUENCE [LARGE SCALE GENOMIC DNA]</scope>
    <source>
        <strain evidence="1 2">DSM 29288</strain>
    </source>
</reference>
<dbReference type="RefSeq" id="WP_311043914.1">
    <property type="nucleotide sequence ID" value="NZ_CP071605.1"/>
</dbReference>
<proteinExistence type="predicted"/>
<accession>A0ABV2MJR5</accession>
<protein>
    <submittedName>
        <fullName evidence="1">Uncharacterized protein</fullName>
    </submittedName>
</protein>
<evidence type="ECO:0000313" key="1">
    <source>
        <dbReference type="EMBL" id="MET3756674.1"/>
    </source>
</evidence>
<sequence>MFHATCQFTAAWASPAACSDPEIIERWRVHQNASSDSLHHLPTCVACLASWSVESDRSTPVKHGLFEIREEAKRFIVHENAKSHQQWEALEPNGKVLVARCAVPLQAQWMPRSLCRSKSSVIVICIAAEANAVTRRSEVHVPVKRVLDRKEAGERP</sequence>
<keyword evidence="2" id="KW-1185">Reference proteome</keyword>
<dbReference type="Proteomes" id="UP001549077">
    <property type="component" value="Unassembled WGS sequence"/>
</dbReference>
<name>A0ABV2MJR5_9HYPH</name>
<gene>
    <name evidence="1" type="ORF">ABID08_004052</name>
</gene>
<organism evidence="1 2">
    <name type="scientific">Rhizobium binae</name>
    <dbReference type="NCBI Taxonomy" id="1138190"/>
    <lineage>
        <taxon>Bacteria</taxon>
        <taxon>Pseudomonadati</taxon>
        <taxon>Pseudomonadota</taxon>
        <taxon>Alphaproteobacteria</taxon>
        <taxon>Hyphomicrobiales</taxon>
        <taxon>Rhizobiaceae</taxon>
        <taxon>Rhizobium/Agrobacterium group</taxon>
        <taxon>Rhizobium</taxon>
    </lineage>
</organism>
<evidence type="ECO:0000313" key="2">
    <source>
        <dbReference type="Proteomes" id="UP001549077"/>
    </source>
</evidence>
<dbReference type="GeneID" id="91151211"/>
<comment type="caution">
    <text evidence="1">The sequence shown here is derived from an EMBL/GenBank/DDBJ whole genome shotgun (WGS) entry which is preliminary data.</text>
</comment>
<dbReference type="EMBL" id="JBEPMY010000012">
    <property type="protein sequence ID" value="MET3756674.1"/>
    <property type="molecule type" value="Genomic_DNA"/>
</dbReference>